<dbReference type="AlphaFoldDB" id="A0A9D3XZ75"/>
<evidence type="ECO:0000313" key="1">
    <source>
        <dbReference type="EMBL" id="KAH3689457.1"/>
    </source>
</evidence>
<comment type="caution">
    <text evidence="1">The sequence shown here is derived from an EMBL/GenBank/DDBJ whole genome shotgun (WGS) entry which is preliminary data.</text>
</comment>
<name>A0A9D3XZ75_DREPO</name>
<organism evidence="1 2">
    <name type="scientific">Dreissena polymorpha</name>
    <name type="common">Zebra mussel</name>
    <name type="synonym">Mytilus polymorpha</name>
    <dbReference type="NCBI Taxonomy" id="45954"/>
    <lineage>
        <taxon>Eukaryota</taxon>
        <taxon>Metazoa</taxon>
        <taxon>Spiralia</taxon>
        <taxon>Lophotrochozoa</taxon>
        <taxon>Mollusca</taxon>
        <taxon>Bivalvia</taxon>
        <taxon>Autobranchia</taxon>
        <taxon>Heteroconchia</taxon>
        <taxon>Euheterodonta</taxon>
        <taxon>Imparidentia</taxon>
        <taxon>Neoheterodontei</taxon>
        <taxon>Myida</taxon>
        <taxon>Dreissenoidea</taxon>
        <taxon>Dreissenidae</taxon>
        <taxon>Dreissena</taxon>
    </lineage>
</organism>
<accession>A0A9D3XZ75</accession>
<evidence type="ECO:0000313" key="2">
    <source>
        <dbReference type="Proteomes" id="UP000828390"/>
    </source>
</evidence>
<reference evidence="1" key="2">
    <citation type="submission" date="2020-11" db="EMBL/GenBank/DDBJ databases">
        <authorList>
            <person name="McCartney M.A."/>
            <person name="Auch B."/>
            <person name="Kono T."/>
            <person name="Mallez S."/>
            <person name="Becker A."/>
            <person name="Gohl D.M."/>
            <person name="Silverstein K.A.T."/>
            <person name="Koren S."/>
            <person name="Bechman K.B."/>
            <person name="Herman A."/>
            <person name="Abrahante J.E."/>
            <person name="Garbe J."/>
        </authorList>
    </citation>
    <scope>NUCLEOTIDE SEQUENCE</scope>
    <source>
        <strain evidence="1">Duluth1</strain>
        <tissue evidence="1">Whole animal</tissue>
    </source>
</reference>
<proteinExistence type="predicted"/>
<sequence>MTNPRTAGSKVSASCLLGTMLRVISVQDFLMMFEICSGKYCLISLLRDRR</sequence>
<keyword evidence="2" id="KW-1185">Reference proteome</keyword>
<protein>
    <submittedName>
        <fullName evidence="1">Uncharacterized protein</fullName>
    </submittedName>
</protein>
<dbReference type="Proteomes" id="UP000828390">
    <property type="component" value="Unassembled WGS sequence"/>
</dbReference>
<reference evidence="1" key="1">
    <citation type="journal article" date="2019" name="bioRxiv">
        <title>The Genome of the Zebra Mussel, Dreissena polymorpha: A Resource for Invasive Species Research.</title>
        <authorList>
            <person name="McCartney M.A."/>
            <person name="Auch B."/>
            <person name="Kono T."/>
            <person name="Mallez S."/>
            <person name="Zhang Y."/>
            <person name="Obille A."/>
            <person name="Becker A."/>
            <person name="Abrahante J.E."/>
            <person name="Garbe J."/>
            <person name="Badalamenti J.P."/>
            <person name="Herman A."/>
            <person name="Mangelson H."/>
            <person name="Liachko I."/>
            <person name="Sullivan S."/>
            <person name="Sone E.D."/>
            <person name="Koren S."/>
            <person name="Silverstein K.A.T."/>
            <person name="Beckman K.B."/>
            <person name="Gohl D.M."/>
        </authorList>
    </citation>
    <scope>NUCLEOTIDE SEQUENCE</scope>
    <source>
        <strain evidence="1">Duluth1</strain>
        <tissue evidence="1">Whole animal</tissue>
    </source>
</reference>
<dbReference type="EMBL" id="JAIWYP010000118">
    <property type="protein sequence ID" value="KAH3689457.1"/>
    <property type="molecule type" value="Genomic_DNA"/>
</dbReference>
<gene>
    <name evidence="1" type="ORF">DPMN_194458</name>
</gene>